<proteinExistence type="predicted"/>
<dbReference type="AlphaFoldDB" id="A0A0C9Y4T1"/>
<evidence type="ECO:0000313" key="3">
    <source>
        <dbReference type="Proteomes" id="UP000054018"/>
    </source>
</evidence>
<protein>
    <submittedName>
        <fullName evidence="2">Uncharacterized protein</fullName>
    </submittedName>
</protein>
<accession>A0A0C9Y4T1</accession>
<reference evidence="2 3" key="1">
    <citation type="submission" date="2014-04" db="EMBL/GenBank/DDBJ databases">
        <authorList>
            <consortium name="DOE Joint Genome Institute"/>
            <person name="Kuo A."/>
            <person name="Kohler A."/>
            <person name="Costa M.D."/>
            <person name="Nagy L.G."/>
            <person name="Floudas D."/>
            <person name="Copeland A."/>
            <person name="Barry K.W."/>
            <person name="Cichocki N."/>
            <person name="Veneault-Fourrey C."/>
            <person name="LaButti K."/>
            <person name="Lindquist E.A."/>
            <person name="Lipzen A."/>
            <person name="Lundell T."/>
            <person name="Morin E."/>
            <person name="Murat C."/>
            <person name="Sun H."/>
            <person name="Tunlid A."/>
            <person name="Henrissat B."/>
            <person name="Grigoriev I.V."/>
            <person name="Hibbett D.S."/>
            <person name="Martin F."/>
            <person name="Nordberg H.P."/>
            <person name="Cantor M.N."/>
            <person name="Hua S.X."/>
        </authorList>
    </citation>
    <scope>NUCLEOTIDE SEQUENCE [LARGE SCALE GENOMIC DNA]</scope>
    <source>
        <strain evidence="2 3">441</strain>
    </source>
</reference>
<organism evidence="2 3">
    <name type="scientific">Pisolithus microcarpus 441</name>
    <dbReference type="NCBI Taxonomy" id="765257"/>
    <lineage>
        <taxon>Eukaryota</taxon>
        <taxon>Fungi</taxon>
        <taxon>Dikarya</taxon>
        <taxon>Basidiomycota</taxon>
        <taxon>Agaricomycotina</taxon>
        <taxon>Agaricomycetes</taxon>
        <taxon>Agaricomycetidae</taxon>
        <taxon>Boletales</taxon>
        <taxon>Sclerodermatineae</taxon>
        <taxon>Pisolithaceae</taxon>
        <taxon>Pisolithus</taxon>
    </lineage>
</organism>
<dbReference type="HOGENOM" id="CLU_3069609_0_0_1"/>
<gene>
    <name evidence="2" type="ORF">PISMIDRAFT_689885</name>
</gene>
<dbReference type="Proteomes" id="UP000054018">
    <property type="component" value="Unassembled WGS sequence"/>
</dbReference>
<evidence type="ECO:0000256" key="1">
    <source>
        <dbReference type="SAM" id="MobiDB-lite"/>
    </source>
</evidence>
<dbReference type="EMBL" id="KN834130">
    <property type="protein sequence ID" value="KIK12006.1"/>
    <property type="molecule type" value="Genomic_DNA"/>
</dbReference>
<keyword evidence="3" id="KW-1185">Reference proteome</keyword>
<name>A0A0C9Y4T1_9AGAM</name>
<reference evidence="3" key="2">
    <citation type="submission" date="2015-01" db="EMBL/GenBank/DDBJ databases">
        <title>Evolutionary Origins and Diversification of the Mycorrhizal Mutualists.</title>
        <authorList>
            <consortium name="DOE Joint Genome Institute"/>
            <consortium name="Mycorrhizal Genomics Consortium"/>
            <person name="Kohler A."/>
            <person name="Kuo A."/>
            <person name="Nagy L.G."/>
            <person name="Floudas D."/>
            <person name="Copeland A."/>
            <person name="Barry K.W."/>
            <person name="Cichocki N."/>
            <person name="Veneault-Fourrey C."/>
            <person name="LaButti K."/>
            <person name="Lindquist E.A."/>
            <person name="Lipzen A."/>
            <person name="Lundell T."/>
            <person name="Morin E."/>
            <person name="Murat C."/>
            <person name="Riley R."/>
            <person name="Ohm R."/>
            <person name="Sun H."/>
            <person name="Tunlid A."/>
            <person name="Henrissat B."/>
            <person name="Grigoriev I.V."/>
            <person name="Hibbett D.S."/>
            <person name="Martin F."/>
        </authorList>
    </citation>
    <scope>NUCLEOTIDE SEQUENCE [LARGE SCALE GENOMIC DNA]</scope>
    <source>
        <strain evidence="3">441</strain>
    </source>
</reference>
<evidence type="ECO:0000313" key="2">
    <source>
        <dbReference type="EMBL" id="KIK12006.1"/>
    </source>
</evidence>
<sequence>MDGGFASTDTEDSRVSASSTRQPARLGVKETSFPRLGPILMNCQILHIPLPLS</sequence>
<feature type="region of interest" description="Disordered" evidence="1">
    <location>
        <begin position="1"/>
        <end position="29"/>
    </location>
</feature>